<gene>
    <name evidence="3" type="ORF">SAMN04488058_1353</name>
</gene>
<organism evidence="3 4">
    <name type="scientific">Deinococcus reticulitermitis</name>
    <dbReference type="NCBI Taxonomy" id="856736"/>
    <lineage>
        <taxon>Bacteria</taxon>
        <taxon>Thermotogati</taxon>
        <taxon>Deinococcota</taxon>
        <taxon>Deinococci</taxon>
        <taxon>Deinococcales</taxon>
        <taxon>Deinococcaceae</taxon>
        <taxon>Deinococcus</taxon>
    </lineage>
</organism>
<accession>A0A1H7CZJ0</accession>
<dbReference type="Gene3D" id="3.40.1620.10">
    <property type="entry name" value="YefM-like domain"/>
    <property type="match status" value="1"/>
</dbReference>
<keyword evidence="4" id="KW-1185">Reference proteome</keyword>
<evidence type="ECO:0000313" key="3">
    <source>
        <dbReference type="EMBL" id="SEJ91285.1"/>
    </source>
</evidence>
<dbReference type="Proteomes" id="UP000199223">
    <property type="component" value="Unassembled WGS sequence"/>
</dbReference>
<dbReference type="NCBIfam" id="TIGR01552">
    <property type="entry name" value="phd_fam"/>
    <property type="match status" value="1"/>
</dbReference>
<dbReference type="STRING" id="856736.SAMN04488058_1353"/>
<protein>
    <recommendedName>
        <fullName evidence="2">Antitoxin</fullName>
    </recommendedName>
</protein>
<dbReference type="InterPro" id="IPR036165">
    <property type="entry name" value="YefM-like_sf"/>
</dbReference>
<evidence type="ECO:0000256" key="2">
    <source>
        <dbReference type="RuleBase" id="RU362080"/>
    </source>
</evidence>
<dbReference type="SUPFAM" id="SSF143120">
    <property type="entry name" value="YefM-like"/>
    <property type="match status" value="1"/>
</dbReference>
<dbReference type="Pfam" id="PF02604">
    <property type="entry name" value="PhdYeFM_antitox"/>
    <property type="match status" value="1"/>
</dbReference>
<dbReference type="AlphaFoldDB" id="A0A1H7CZJ0"/>
<comment type="function">
    <text evidence="2">Antitoxin component of a type II toxin-antitoxin (TA) system.</text>
</comment>
<evidence type="ECO:0000256" key="1">
    <source>
        <dbReference type="ARBA" id="ARBA00009981"/>
    </source>
</evidence>
<dbReference type="RefSeq" id="WP_092265798.1">
    <property type="nucleotide sequence ID" value="NZ_FNZA01000035.1"/>
</dbReference>
<evidence type="ECO:0000313" key="4">
    <source>
        <dbReference type="Proteomes" id="UP000199223"/>
    </source>
</evidence>
<sequence length="82" mass="9242">MATYRSWKLETAKAQLSEVVRDAERGKPQLITRRGEPVAVVISAREYALKEQSGWDVFARAPQVEEFEPVRPSGPGRALPEF</sequence>
<name>A0A1H7CZJ0_9DEIO</name>
<dbReference type="OrthoDB" id="71688at2"/>
<proteinExistence type="inferred from homology"/>
<reference evidence="4" key="1">
    <citation type="submission" date="2016-10" db="EMBL/GenBank/DDBJ databases">
        <authorList>
            <person name="Varghese N."/>
            <person name="Submissions S."/>
        </authorList>
    </citation>
    <scope>NUCLEOTIDE SEQUENCE [LARGE SCALE GENOMIC DNA]</scope>
    <source>
        <strain evidence="4">CGMCC 1.10218</strain>
    </source>
</reference>
<dbReference type="InterPro" id="IPR006442">
    <property type="entry name" value="Antitoxin_Phd/YefM"/>
</dbReference>
<comment type="similarity">
    <text evidence="1 2">Belongs to the phD/YefM antitoxin family.</text>
</comment>
<dbReference type="EMBL" id="FNZA01000035">
    <property type="protein sequence ID" value="SEJ91285.1"/>
    <property type="molecule type" value="Genomic_DNA"/>
</dbReference>